<accession>A0A507FI83</accession>
<dbReference type="PANTHER" id="PTHR11113:SF14">
    <property type="entry name" value="N-ACETYLGLUCOSAMINE-6-PHOSPHATE DEACETYLASE"/>
    <property type="match status" value="1"/>
</dbReference>
<dbReference type="GO" id="GO:0008448">
    <property type="term" value="F:N-acetylglucosamine-6-phosphate deacetylase activity"/>
    <property type="evidence" value="ECO:0007669"/>
    <property type="project" value="UniProtKB-EC"/>
</dbReference>
<dbReference type="GO" id="GO:0106279">
    <property type="term" value="P:negative regulation of UDP-N-acetylglucosamine biosynthetic process"/>
    <property type="evidence" value="ECO:0007669"/>
    <property type="project" value="UniProtKB-ARBA"/>
</dbReference>
<reference evidence="11 12" key="1">
    <citation type="journal article" date="2019" name="Sci. Rep.">
        <title>Comparative genomics of chytrid fungi reveal insights into the obligate biotrophic and pathogenic lifestyle of Synchytrium endobioticum.</title>
        <authorList>
            <person name="van de Vossenberg B.T.L.H."/>
            <person name="Warris S."/>
            <person name="Nguyen H.D.T."/>
            <person name="van Gent-Pelzer M.P.E."/>
            <person name="Joly D.L."/>
            <person name="van de Geest H.C."/>
            <person name="Bonants P.J.M."/>
            <person name="Smith D.S."/>
            <person name="Levesque C.A."/>
            <person name="van der Lee T.A.J."/>
        </authorList>
    </citation>
    <scope>NUCLEOTIDE SEQUENCE [LARGE SCALE GENOMIC DNA]</scope>
    <source>
        <strain evidence="11 12">CBS 675.73</strain>
    </source>
</reference>
<dbReference type="AlphaFoldDB" id="A0A507FI83"/>
<evidence type="ECO:0000256" key="3">
    <source>
        <dbReference type="ARBA" id="ARBA00011899"/>
    </source>
</evidence>
<dbReference type="OrthoDB" id="10264777at2759"/>
<dbReference type="SUPFAM" id="SSF51556">
    <property type="entry name" value="Metallo-dependent hydrolases"/>
    <property type="match status" value="1"/>
</dbReference>
<organism evidence="11 12">
    <name type="scientific">Chytriomyces confervae</name>
    <dbReference type="NCBI Taxonomy" id="246404"/>
    <lineage>
        <taxon>Eukaryota</taxon>
        <taxon>Fungi</taxon>
        <taxon>Fungi incertae sedis</taxon>
        <taxon>Chytridiomycota</taxon>
        <taxon>Chytridiomycota incertae sedis</taxon>
        <taxon>Chytridiomycetes</taxon>
        <taxon>Chytridiales</taxon>
        <taxon>Chytriomycetaceae</taxon>
        <taxon>Chytriomyces</taxon>
    </lineage>
</organism>
<dbReference type="CDD" id="cd00854">
    <property type="entry name" value="NagA"/>
    <property type="match status" value="1"/>
</dbReference>
<evidence type="ECO:0000256" key="5">
    <source>
        <dbReference type="ARBA" id="ARBA00022723"/>
    </source>
</evidence>
<feature type="region of interest" description="Disordered" evidence="9">
    <location>
        <begin position="1"/>
        <end position="45"/>
    </location>
</feature>
<dbReference type="Gene3D" id="2.30.40.10">
    <property type="entry name" value="Urease, subunit C, domain 1"/>
    <property type="match status" value="1"/>
</dbReference>
<evidence type="ECO:0000313" key="11">
    <source>
        <dbReference type="EMBL" id="TPX75026.1"/>
    </source>
</evidence>
<dbReference type="Pfam" id="PF01979">
    <property type="entry name" value="Amidohydro_1"/>
    <property type="match status" value="1"/>
</dbReference>
<keyword evidence="7" id="KW-0119">Carbohydrate metabolism</keyword>
<comment type="cofactor">
    <cofactor evidence="1">
        <name>a divalent metal cation</name>
        <dbReference type="ChEBI" id="CHEBI:60240"/>
    </cofactor>
</comment>
<name>A0A507FI83_9FUNG</name>
<dbReference type="EMBL" id="QEAP01000098">
    <property type="protein sequence ID" value="TPX75026.1"/>
    <property type="molecule type" value="Genomic_DNA"/>
</dbReference>
<evidence type="ECO:0000259" key="10">
    <source>
        <dbReference type="Pfam" id="PF01979"/>
    </source>
</evidence>
<comment type="caution">
    <text evidence="11">The sequence shown here is derived from an EMBL/GenBank/DDBJ whole genome shotgun (WGS) entry which is preliminary data.</text>
</comment>
<comment type="catalytic activity">
    <reaction evidence="8">
        <text>N-acetyl-D-glucosamine 6-phosphate + H2O = D-glucosamine 6-phosphate + acetate</text>
        <dbReference type="Rhea" id="RHEA:22936"/>
        <dbReference type="ChEBI" id="CHEBI:15377"/>
        <dbReference type="ChEBI" id="CHEBI:30089"/>
        <dbReference type="ChEBI" id="CHEBI:57513"/>
        <dbReference type="ChEBI" id="CHEBI:58725"/>
        <dbReference type="EC" id="3.5.1.25"/>
    </reaction>
</comment>
<evidence type="ECO:0000256" key="1">
    <source>
        <dbReference type="ARBA" id="ARBA00001968"/>
    </source>
</evidence>
<dbReference type="GO" id="GO:0006046">
    <property type="term" value="P:N-acetylglucosamine catabolic process"/>
    <property type="evidence" value="ECO:0007669"/>
    <property type="project" value="TreeGrafter"/>
</dbReference>
<evidence type="ECO:0000256" key="2">
    <source>
        <dbReference type="ARBA" id="ARBA00010716"/>
    </source>
</evidence>
<proteinExistence type="inferred from homology"/>
<dbReference type="EC" id="3.5.1.25" evidence="3"/>
<dbReference type="STRING" id="246404.A0A507FI83"/>
<gene>
    <name evidence="11" type="ORF">CcCBS67573_g03688</name>
</gene>
<dbReference type="NCBIfam" id="TIGR00221">
    <property type="entry name" value="nagA"/>
    <property type="match status" value="1"/>
</dbReference>
<evidence type="ECO:0000256" key="6">
    <source>
        <dbReference type="ARBA" id="ARBA00022801"/>
    </source>
</evidence>
<dbReference type="GO" id="GO:0046872">
    <property type="term" value="F:metal ion binding"/>
    <property type="evidence" value="ECO:0007669"/>
    <property type="project" value="UniProtKB-KW"/>
</dbReference>
<feature type="domain" description="Amidohydrolase-related" evidence="10">
    <location>
        <begin position="225"/>
        <end position="578"/>
    </location>
</feature>
<dbReference type="InterPro" id="IPR006680">
    <property type="entry name" value="Amidohydro-rel"/>
</dbReference>
<dbReference type="PANTHER" id="PTHR11113">
    <property type="entry name" value="N-ACETYLGLUCOSAMINE-6-PHOSPHATE DEACETYLASE"/>
    <property type="match status" value="1"/>
</dbReference>
<evidence type="ECO:0000313" key="12">
    <source>
        <dbReference type="Proteomes" id="UP000320333"/>
    </source>
</evidence>
<keyword evidence="5" id="KW-0479">Metal-binding</keyword>
<keyword evidence="6" id="KW-0378">Hydrolase</keyword>
<dbReference type="SUPFAM" id="SSF51338">
    <property type="entry name" value="Composite domain of metallo-dependent hydrolases"/>
    <property type="match status" value="1"/>
</dbReference>
<protein>
    <recommendedName>
        <fullName evidence="4">N-acetylglucosamine-6-phosphate deacetylase</fullName>
        <ecNumber evidence="3">3.5.1.25</ecNumber>
    </recommendedName>
</protein>
<evidence type="ECO:0000256" key="4">
    <source>
        <dbReference type="ARBA" id="ARBA00018029"/>
    </source>
</evidence>
<comment type="similarity">
    <text evidence="2">Belongs to the metallo-dependent hydrolases superfamily. NagA family.</text>
</comment>
<sequence>MDSSQAFNSSLNIATGAVTLQPTPKSQKKQDASPPSHQPPSDIAANSNSSLLSSFDFANKSAEAEKMRSFFANIKRDSVLVSANADYVHTKPSYGFLTNHQLHAVLPVLESRPALLSDRIFSQGPRPVEHPFSVRITLDMLNENKMLESPQTMEPEDASATTPPSAPYQKITKFTNCDVLRNGKIVKDETLWVRGGKIVDPASLFYEAEHGPDEIVDFKGRKTLIVPGFIDIQLNGYFGYDFADTDNIETSLDVISKGLLKYGVTSFCPTLVSSPAAVYHEVLPKIAQRKGKRSGHAEVLGAHIEGPFLAPPKKGAHDKFTLQSCPNGYKDMLDCYGPSLEAADSAVQIITVASEVEGMHACIYELKKRNKNIVVSLGHTQARYKDAEEALNCGATMITHLFNAMEPFHHRDPGPVGLIGCSLTSSGVDKPYYGIIADGVHADPASVRIAYVAHPDGCILVTDAIAAAGMEGDVFSLGTMTVRRKSEVEVVIDGTDTLAGSVVTMPYCIKNLVRFTGCTLAQAINAATIAPATSIGISDRKGTLMPNTDADFVVLDEFDEMDPSAFNIAHVYVNGEEVRS</sequence>
<dbReference type="InterPro" id="IPR003764">
    <property type="entry name" value="GlcNAc_6-P_deAcase"/>
</dbReference>
<dbReference type="FunFam" id="3.20.20.140:FF:000023">
    <property type="entry name" value="N-acetylglucosamine-6-phosphate deacetylase"/>
    <property type="match status" value="1"/>
</dbReference>
<dbReference type="Gene3D" id="3.20.20.140">
    <property type="entry name" value="Metal-dependent hydrolases"/>
    <property type="match status" value="1"/>
</dbReference>
<dbReference type="GO" id="GO:0019262">
    <property type="term" value="P:N-acetylneuraminate catabolic process"/>
    <property type="evidence" value="ECO:0007669"/>
    <property type="project" value="UniProtKB-ARBA"/>
</dbReference>
<evidence type="ECO:0000256" key="7">
    <source>
        <dbReference type="ARBA" id="ARBA00023277"/>
    </source>
</evidence>
<dbReference type="Proteomes" id="UP000320333">
    <property type="component" value="Unassembled WGS sequence"/>
</dbReference>
<evidence type="ECO:0000256" key="9">
    <source>
        <dbReference type="SAM" id="MobiDB-lite"/>
    </source>
</evidence>
<keyword evidence="12" id="KW-1185">Reference proteome</keyword>
<evidence type="ECO:0000256" key="8">
    <source>
        <dbReference type="ARBA" id="ARBA00047647"/>
    </source>
</evidence>
<dbReference type="InterPro" id="IPR032466">
    <property type="entry name" value="Metal_Hydrolase"/>
</dbReference>
<feature type="compositionally biased region" description="Polar residues" evidence="9">
    <location>
        <begin position="1"/>
        <end position="25"/>
    </location>
</feature>
<dbReference type="InterPro" id="IPR011059">
    <property type="entry name" value="Metal-dep_hydrolase_composite"/>
</dbReference>